<evidence type="ECO:0000313" key="8">
    <source>
        <dbReference type="Proteomes" id="UP000006813"/>
    </source>
</evidence>
<dbReference type="PANTHER" id="PTHR13826:SF18">
    <property type="entry name" value="TREFOIL FACTOR 1"/>
    <property type="match status" value="1"/>
</dbReference>
<dbReference type="InterPro" id="IPR000519">
    <property type="entry name" value="P_trefoil_dom"/>
</dbReference>
<evidence type="ECO:0000313" key="7">
    <source>
        <dbReference type="EMBL" id="EHB03612.1"/>
    </source>
</evidence>
<dbReference type="Proteomes" id="UP000006813">
    <property type="component" value="Unassembled WGS sequence"/>
</dbReference>
<feature type="chain" id="PRO_5003473959" evidence="5">
    <location>
        <begin position="26"/>
        <end position="69"/>
    </location>
</feature>
<dbReference type="Pfam" id="PF00088">
    <property type="entry name" value="Trefoil"/>
    <property type="match status" value="1"/>
</dbReference>
<dbReference type="PROSITE" id="PS00025">
    <property type="entry name" value="P_TREFOIL_1"/>
    <property type="match status" value="1"/>
</dbReference>
<comment type="subcellular location">
    <subcellularLocation>
        <location evidence="1">Secreted</location>
    </subcellularLocation>
</comment>
<evidence type="ECO:0000256" key="4">
    <source>
        <dbReference type="PROSITE-ProRule" id="PRU00779"/>
    </source>
</evidence>
<sequence>ATMERKVTCVLALVLVLVLTTQAEGQADNCNVAPKQRNNCGFSGITREQCEDRGCCFNDKVHGVPWCFH</sequence>
<keyword evidence="3 4" id="KW-1015">Disulfide bond</keyword>
<reference evidence="7 8" key="1">
    <citation type="journal article" date="2011" name="Nature">
        <title>Genome sequencing reveals insights into physiology and longevity of the naked mole rat.</title>
        <authorList>
            <person name="Kim E.B."/>
            <person name="Fang X."/>
            <person name="Fushan A.A."/>
            <person name="Huang Z."/>
            <person name="Lobanov A.V."/>
            <person name="Han L."/>
            <person name="Marino S.M."/>
            <person name="Sun X."/>
            <person name="Turanov A.A."/>
            <person name="Yang P."/>
            <person name="Yim S.H."/>
            <person name="Zhao X."/>
            <person name="Kasaikina M.V."/>
            <person name="Stoletzki N."/>
            <person name="Peng C."/>
            <person name="Polak P."/>
            <person name="Xiong Z."/>
            <person name="Kiezun A."/>
            <person name="Zhu Y."/>
            <person name="Chen Y."/>
            <person name="Kryukov G.V."/>
            <person name="Zhang Q."/>
            <person name="Peshkin L."/>
            <person name="Yang L."/>
            <person name="Bronson R.T."/>
            <person name="Buffenstein R."/>
            <person name="Wang B."/>
            <person name="Han C."/>
            <person name="Li Q."/>
            <person name="Chen L."/>
            <person name="Zhao W."/>
            <person name="Sunyaev S.R."/>
            <person name="Park T.J."/>
            <person name="Zhang G."/>
            <person name="Wang J."/>
            <person name="Gladyshev V.N."/>
        </authorList>
    </citation>
    <scope>NUCLEOTIDE SEQUENCE [LARGE SCALE GENOMIC DNA]</scope>
</reference>
<dbReference type="InterPro" id="IPR017957">
    <property type="entry name" value="P_trefoil_CS"/>
</dbReference>
<proteinExistence type="predicted"/>
<feature type="domain" description="P-type" evidence="6">
    <location>
        <begin position="28"/>
        <end position="69"/>
    </location>
</feature>
<dbReference type="GO" id="GO:0030277">
    <property type="term" value="P:maintenance of gastrointestinal epithelium"/>
    <property type="evidence" value="ECO:0007669"/>
    <property type="project" value="TreeGrafter"/>
</dbReference>
<dbReference type="InParanoid" id="G5B2T6"/>
<dbReference type="SUPFAM" id="SSF57492">
    <property type="entry name" value="Trefoil"/>
    <property type="match status" value="1"/>
</dbReference>
<evidence type="ECO:0000256" key="1">
    <source>
        <dbReference type="ARBA" id="ARBA00004613"/>
    </source>
</evidence>
<keyword evidence="2" id="KW-0964">Secreted</keyword>
<feature type="non-terminal residue" evidence="7">
    <location>
        <position position="69"/>
    </location>
</feature>
<feature type="disulfide bond" evidence="4">
    <location>
        <begin position="30"/>
        <end position="56"/>
    </location>
</feature>
<dbReference type="GO" id="GO:0005615">
    <property type="term" value="C:extracellular space"/>
    <property type="evidence" value="ECO:0007669"/>
    <property type="project" value="TreeGrafter"/>
</dbReference>
<dbReference type="FunCoup" id="G5B2T6">
    <property type="interactions" value="152"/>
</dbReference>
<name>G5B2T6_HETGA</name>
<dbReference type="EMBL" id="JH168150">
    <property type="protein sequence ID" value="EHB03612.1"/>
    <property type="molecule type" value="Genomic_DNA"/>
</dbReference>
<dbReference type="PRINTS" id="PR00680">
    <property type="entry name" value="PTREFOIL"/>
</dbReference>
<gene>
    <name evidence="7" type="ORF">GW7_21333</name>
</gene>
<evidence type="ECO:0000256" key="3">
    <source>
        <dbReference type="ARBA" id="ARBA00023157"/>
    </source>
</evidence>
<feature type="signal peptide" evidence="5">
    <location>
        <begin position="1"/>
        <end position="25"/>
    </location>
</feature>
<accession>G5B2T6</accession>
<evidence type="ECO:0000259" key="6">
    <source>
        <dbReference type="PROSITE" id="PS51448"/>
    </source>
</evidence>
<feature type="disulfide bond" evidence="4">
    <location>
        <begin position="40"/>
        <end position="55"/>
    </location>
</feature>
<dbReference type="AlphaFoldDB" id="G5B2T6"/>
<dbReference type="Gene3D" id="4.10.110.10">
    <property type="entry name" value="Spasmolytic Protein, domain 1"/>
    <property type="match status" value="1"/>
</dbReference>
<organism evidence="7 8">
    <name type="scientific">Heterocephalus glaber</name>
    <name type="common">Naked mole rat</name>
    <dbReference type="NCBI Taxonomy" id="10181"/>
    <lineage>
        <taxon>Eukaryota</taxon>
        <taxon>Metazoa</taxon>
        <taxon>Chordata</taxon>
        <taxon>Craniata</taxon>
        <taxon>Vertebrata</taxon>
        <taxon>Euteleostomi</taxon>
        <taxon>Mammalia</taxon>
        <taxon>Eutheria</taxon>
        <taxon>Euarchontoglires</taxon>
        <taxon>Glires</taxon>
        <taxon>Rodentia</taxon>
        <taxon>Hystricomorpha</taxon>
        <taxon>Bathyergidae</taxon>
        <taxon>Heterocephalus</taxon>
    </lineage>
</organism>
<protein>
    <submittedName>
        <fullName evidence="7">Trefoil factor 1</fullName>
    </submittedName>
</protein>
<feature type="disulfide bond" evidence="4">
    <location>
        <begin position="50"/>
        <end position="67"/>
    </location>
</feature>
<dbReference type="InterPro" id="IPR017994">
    <property type="entry name" value="P_trefoil_chordata"/>
</dbReference>
<evidence type="ECO:0000256" key="5">
    <source>
        <dbReference type="SAM" id="SignalP"/>
    </source>
</evidence>
<feature type="non-terminal residue" evidence="7">
    <location>
        <position position="1"/>
    </location>
</feature>
<dbReference type="PANTHER" id="PTHR13826">
    <property type="entry name" value="INTESTINAL TREFOIL FACTOR-RELATED"/>
    <property type="match status" value="1"/>
</dbReference>
<dbReference type="PROSITE" id="PS51448">
    <property type="entry name" value="P_TREFOIL_2"/>
    <property type="match status" value="1"/>
</dbReference>
<evidence type="ECO:0000256" key="2">
    <source>
        <dbReference type="ARBA" id="ARBA00022525"/>
    </source>
</evidence>
<keyword evidence="5" id="KW-0732">Signal</keyword>
<dbReference type="FunFam" id="4.10.110.10:FF:000006">
    <property type="entry name" value="Trefoil factor 1"/>
    <property type="match status" value="1"/>
</dbReference>
<dbReference type="InterPro" id="IPR044913">
    <property type="entry name" value="P_trefoil_dom_sf"/>
</dbReference>
<dbReference type="CDD" id="cd00111">
    <property type="entry name" value="Trefoil"/>
    <property type="match status" value="1"/>
</dbReference>
<dbReference type="SMART" id="SM00018">
    <property type="entry name" value="PD"/>
    <property type="match status" value="1"/>
</dbReference>